<proteinExistence type="predicted"/>
<protein>
    <submittedName>
        <fullName evidence="2">Uncharacterized protein</fullName>
    </submittedName>
</protein>
<reference evidence="2" key="1">
    <citation type="journal article" date="2015" name="Nature">
        <title>Complex archaea that bridge the gap between prokaryotes and eukaryotes.</title>
        <authorList>
            <person name="Spang A."/>
            <person name="Saw J.H."/>
            <person name="Jorgensen S.L."/>
            <person name="Zaremba-Niedzwiedzka K."/>
            <person name="Martijn J."/>
            <person name="Lind A.E."/>
            <person name="van Eijk R."/>
            <person name="Schleper C."/>
            <person name="Guy L."/>
            <person name="Ettema T.J."/>
        </authorList>
    </citation>
    <scope>NUCLEOTIDE SEQUENCE</scope>
</reference>
<accession>A0A0F8Z5Q1</accession>
<comment type="caution">
    <text evidence="2">The sequence shown here is derived from an EMBL/GenBank/DDBJ whole genome shotgun (WGS) entry which is preliminary data.</text>
</comment>
<sequence>MPAELISVIGPPASGKTTLA</sequence>
<name>A0A0F8Z5Q1_9ZZZZ</name>
<dbReference type="EMBL" id="LAZR01049679">
    <property type="protein sequence ID" value="KKK89078.1"/>
    <property type="molecule type" value="Genomic_DNA"/>
</dbReference>
<dbReference type="SUPFAM" id="SSF52540">
    <property type="entry name" value="P-loop containing nucleoside triphosphate hydrolases"/>
    <property type="match status" value="1"/>
</dbReference>
<organism evidence="2">
    <name type="scientific">marine sediment metagenome</name>
    <dbReference type="NCBI Taxonomy" id="412755"/>
    <lineage>
        <taxon>unclassified sequences</taxon>
        <taxon>metagenomes</taxon>
        <taxon>ecological metagenomes</taxon>
    </lineage>
</organism>
<evidence type="ECO:0000256" key="1">
    <source>
        <dbReference type="SAM" id="MobiDB-lite"/>
    </source>
</evidence>
<dbReference type="InterPro" id="IPR027417">
    <property type="entry name" value="P-loop_NTPase"/>
</dbReference>
<feature type="region of interest" description="Disordered" evidence="1">
    <location>
        <begin position="1"/>
        <end position="20"/>
    </location>
</feature>
<feature type="non-terminal residue" evidence="2">
    <location>
        <position position="20"/>
    </location>
</feature>
<evidence type="ECO:0000313" key="2">
    <source>
        <dbReference type="EMBL" id="KKK89078.1"/>
    </source>
</evidence>
<dbReference type="AlphaFoldDB" id="A0A0F8Z5Q1"/>
<gene>
    <name evidence="2" type="ORF">LCGC14_2736760</name>
</gene>